<organism evidence="2 3">
    <name type="scientific">Lymnaea stagnalis</name>
    <name type="common">Great pond snail</name>
    <name type="synonym">Helix stagnalis</name>
    <dbReference type="NCBI Taxonomy" id="6523"/>
    <lineage>
        <taxon>Eukaryota</taxon>
        <taxon>Metazoa</taxon>
        <taxon>Spiralia</taxon>
        <taxon>Lophotrochozoa</taxon>
        <taxon>Mollusca</taxon>
        <taxon>Gastropoda</taxon>
        <taxon>Heterobranchia</taxon>
        <taxon>Euthyneura</taxon>
        <taxon>Panpulmonata</taxon>
        <taxon>Hygrophila</taxon>
        <taxon>Lymnaeoidea</taxon>
        <taxon>Lymnaeidae</taxon>
        <taxon>Lymnaea</taxon>
    </lineage>
</organism>
<evidence type="ECO:0000256" key="1">
    <source>
        <dbReference type="SAM" id="SignalP"/>
    </source>
</evidence>
<dbReference type="AlphaFoldDB" id="A0AAV2IPA1"/>
<reference evidence="2 3" key="1">
    <citation type="submission" date="2024-04" db="EMBL/GenBank/DDBJ databases">
        <authorList>
            <consortium name="Genoscope - CEA"/>
            <person name="William W."/>
        </authorList>
    </citation>
    <scope>NUCLEOTIDE SEQUENCE [LARGE SCALE GENOMIC DNA]</scope>
</reference>
<dbReference type="Proteomes" id="UP001497497">
    <property type="component" value="Unassembled WGS sequence"/>
</dbReference>
<dbReference type="EMBL" id="CAXITT010001044">
    <property type="protein sequence ID" value="CAL1547695.1"/>
    <property type="molecule type" value="Genomic_DNA"/>
</dbReference>
<proteinExistence type="predicted"/>
<keyword evidence="3" id="KW-1185">Reference proteome</keyword>
<comment type="caution">
    <text evidence="2">The sequence shown here is derived from an EMBL/GenBank/DDBJ whole genome shotgun (WGS) entry which is preliminary data.</text>
</comment>
<accession>A0AAV2IPA1</accession>
<feature type="chain" id="PRO_5043326577" evidence="1">
    <location>
        <begin position="28"/>
        <end position="329"/>
    </location>
</feature>
<evidence type="ECO:0000313" key="2">
    <source>
        <dbReference type="EMBL" id="CAL1547695.1"/>
    </source>
</evidence>
<keyword evidence="1" id="KW-0732">Signal</keyword>
<sequence>MSEIAMPSLVLFLDLFLCALVVNDCFGFQVFLEVNPPTIHTILTKKLRMRCSLKNDVNLEMQKPLSKEEFCDRTTPSCNTKAEELSLKVASTSTSPRSDISDLLSIVITKYSNDHKKREIIASVTSAAAPKTEAVFTSAVQAEGTCESSDVDELGYLLLTMDMPTDEHAGNYTCEVLALDFQKIPLALNASFSIAVIQPSVSDLVTYISKHEQEIIELRKQVSDLKETNITLMRHISERDKSLQTGRSTICRDNPKNYIATITFQQPYVDTPKIFAKVTKWTYPNGRQFLKDLHQPLIVFESASLKSFSTLCYIGDQYLIEEFEWLAVI</sequence>
<evidence type="ECO:0000313" key="3">
    <source>
        <dbReference type="Proteomes" id="UP001497497"/>
    </source>
</evidence>
<protein>
    <submittedName>
        <fullName evidence="2">Uncharacterized protein</fullName>
    </submittedName>
</protein>
<name>A0AAV2IPA1_LYMST</name>
<feature type="signal peptide" evidence="1">
    <location>
        <begin position="1"/>
        <end position="27"/>
    </location>
</feature>
<gene>
    <name evidence="2" type="ORF">GSLYS_00021012001</name>
</gene>